<keyword evidence="4" id="KW-0067">ATP-binding</keyword>
<feature type="transmembrane region" description="Helical" evidence="8">
    <location>
        <begin position="439"/>
        <end position="456"/>
    </location>
</feature>
<dbReference type="PROSITE" id="PS50893">
    <property type="entry name" value="ABC_TRANSPORTER_2"/>
    <property type="match status" value="2"/>
</dbReference>
<dbReference type="SMART" id="SM00382">
    <property type="entry name" value="AAA"/>
    <property type="match status" value="2"/>
</dbReference>
<feature type="transmembrane region" description="Helical" evidence="8">
    <location>
        <begin position="1226"/>
        <end position="1246"/>
    </location>
</feature>
<reference evidence="10" key="1">
    <citation type="journal article" date="2020" name="Cell">
        <title>Large-Scale Comparative Analyses of Tick Genomes Elucidate Their Genetic Diversity and Vector Capacities.</title>
        <authorList>
            <consortium name="Tick Genome and Microbiome Consortium (TIGMIC)"/>
            <person name="Jia N."/>
            <person name="Wang J."/>
            <person name="Shi W."/>
            <person name="Du L."/>
            <person name="Sun Y."/>
            <person name="Zhan W."/>
            <person name="Jiang J.F."/>
            <person name="Wang Q."/>
            <person name="Zhang B."/>
            <person name="Ji P."/>
            <person name="Bell-Sakyi L."/>
            <person name="Cui X.M."/>
            <person name="Yuan T.T."/>
            <person name="Jiang B.G."/>
            <person name="Yang W.F."/>
            <person name="Lam T.T."/>
            <person name="Chang Q.C."/>
            <person name="Ding S.J."/>
            <person name="Wang X.J."/>
            <person name="Zhu J.G."/>
            <person name="Ruan X.D."/>
            <person name="Zhao L."/>
            <person name="Wei J.T."/>
            <person name="Ye R.Z."/>
            <person name="Que T.C."/>
            <person name="Du C.H."/>
            <person name="Zhou Y.H."/>
            <person name="Cheng J.X."/>
            <person name="Dai P.F."/>
            <person name="Guo W.B."/>
            <person name="Han X.H."/>
            <person name="Huang E.J."/>
            <person name="Li L.F."/>
            <person name="Wei W."/>
            <person name="Gao Y.C."/>
            <person name="Liu J.Z."/>
            <person name="Shao H.Z."/>
            <person name="Wang X."/>
            <person name="Wang C.C."/>
            <person name="Yang T.C."/>
            <person name="Huo Q.B."/>
            <person name="Li W."/>
            <person name="Chen H.Y."/>
            <person name="Chen S.E."/>
            <person name="Zhou L.G."/>
            <person name="Ni X.B."/>
            <person name="Tian J.H."/>
            <person name="Sheng Y."/>
            <person name="Liu T."/>
            <person name="Pan Y.S."/>
            <person name="Xia L.Y."/>
            <person name="Li J."/>
            <person name="Zhao F."/>
            <person name="Cao W.C."/>
        </authorList>
    </citation>
    <scope>NUCLEOTIDE SEQUENCE</scope>
    <source>
        <strain evidence="10">Rsan-2018</strain>
    </source>
</reference>
<dbReference type="GO" id="GO:0005524">
    <property type="term" value="F:ATP binding"/>
    <property type="evidence" value="ECO:0007669"/>
    <property type="project" value="UniProtKB-KW"/>
</dbReference>
<feature type="transmembrane region" description="Helical" evidence="8">
    <location>
        <begin position="483"/>
        <end position="505"/>
    </location>
</feature>
<dbReference type="Gene3D" id="3.40.50.300">
    <property type="entry name" value="P-loop containing nucleotide triphosphate hydrolases"/>
    <property type="match status" value="2"/>
</dbReference>
<evidence type="ECO:0000256" key="3">
    <source>
        <dbReference type="ARBA" id="ARBA00022741"/>
    </source>
</evidence>
<dbReference type="Pfam" id="PF12698">
    <property type="entry name" value="ABC2_membrane_3"/>
    <property type="match status" value="1"/>
</dbReference>
<keyword evidence="2 8" id="KW-0812">Transmembrane</keyword>
<feature type="domain" description="ABC transporter" evidence="9">
    <location>
        <begin position="554"/>
        <end position="762"/>
    </location>
</feature>
<feature type="transmembrane region" description="Helical" evidence="8">
    <location>
        <begin position="368"/>
        <end position="393"/>
    </location>
</feature>
<evidence type="ECO:0000256" key="6">
    <source>
        <dbReference type="ARBA" id="ARBA00023136"/>
    </source>
</evidence>
<feature type="transmembrane region" description="Helical" evidence="8">
    <location>
        <begin position="1086"/>
        <end position="1111"/>
    </location>
</feature>
<feature type="transmembrane region" description="Helical" evidence="8">
    <location>
        <begin position="861"/>
        <end position="881"/>
    </location>
</feature>
<evidence type="ECO:0000256" key="4">
    <source>
        <dbReference type="ARBA" id="ARBA00022840"/>
    </source>
</evidence>
<feature type="transmembrane region" description="Helical" evidence="8">
    <location>
        <begin position="24"/>
        <end position="43"/>
    </location>
</feature>
<keyword evidence="6 8" id="KW-0472">Membrane</keyword>
<feature type="domain" description="ABC transporter" evidence="9">
    <location>
        <begin position="1297"/>
        <end position="1528"/>
    </location>
</feature>
<dbReference type="VEuPathDB" id="VectorBase:RSAN_029086"/>
<dbReference type="PROSITE" id="PS00211">
    <property type="entry name" value="ABC_TRANSPORTER_1"/>
    <property type="match status" value="2"/>
</dbReference>
<proteinExistence type="predicted"/>
<feature type="transmembrane region" description="Helical" evidence="8">
    <location>
        <begin position="399"/>
        <end position="427"/>
    </location>
</feature>
<dbReference type="GO" id="GO:0140359">
    <property type="term" value="F:ABC-type transporter activity"/>
    <property type="evidence" value="ECO:0007669"/>
    <property type="project" value="InterPro"/>
</dbReference>
<dbReference type="InterPro" id="IPR027417">
    <property type="entry name" value="P-loop_NTPase"/>
</dbReference>
<evidence type="ECO:0000256" key="2">
    <source>
        <dbReference type="ARBA" id="ARBA00022692"/>
    </source>
</evidence>
<evidence type="ECO:0000256" key="1">
    <source>
        <dbReference type="ARBA" id="ARBA00004141"/>
    </source>
</evidence>
<evidence type="ECO:0000313" key="10">
    <source>
        <dbReference type="EMBL" id="KAH7956820.1"/>
    </source>
</evidence>
<comment type="caution">
    <text evidence="10">The sequence shown here is derived from an EMBL/GenBank/DDBJ whole genome shotgun (WGS) entry which is preliminary data.</text>
</comment>
<feature type="transmembrane region" description="Helical" evidence="8">
    <location>
        <begin position="1044"/>
        <end position="1065"/>
    </location>
</feature>
<dbReference type="InterPro" id="IPR017871">
    <property type="entry name" value="ABC_transporter-like_CS"/>
</dbReference>
<dbReference type="Pfam" id="PF00005">
    <property type="entry name" value="ABC_tran"/>
    <property type="match status" value="2"/>
</dbReference>
<organism evidence="10 11">
    <name type="scientific">Rhipicephalus sanguineus</name>
    <name type="common">Brown dog tick</name>
    <name type="synonym">Ixodes sanguineus</name>
    <dbReference type="NCBI Taxonomy" id="34632"/>
    <lineage>
        <taxon>Eukaryota</taxon>
        <taxon>Metazoa</taxon>
        <taxon>Ecdysozoa</taxon>
        <taxon>Arthropoda</taxon>
        <taxon>Chelicerata</taxon>
        <taxon>Arachnida</taxon>
        <taxon>Acari</taxon>
        <taxon>Parasitiformes</taxon>
        <taxon>Ixodida</taxon>
        <taxon>Ixodoidea</taxon>
        <taxon>Ixodidae</taxon>
        <taxon>Rhipicephalinae</taxon>
        <taxon>Rhipicephalus</taxon>
        <taxon>Rhipicephalus</taxon>
    </lineage>
</organism>
<keyword evidence="11" id="KW-1185">Reference proteome</keyword>
<evidence type="ECO:0000256" key="5">
    <source>
        <dbReference type="ARBA" id="ARBA00022989"/>
    </source>
</evidence>
<evidence type="ECO:0000256" key="8">
    <source>
        <dbReference type="SAM" id="Phobius"/>
    </source>
</evidence>
<protein>
    <recommendedName>
        <fullName evidence="9">ABC transporter domain-containing protein</fullName>
    </recommendedName>
</protein>
<evidence type="ECO:0000313" key="11">
    <source>
        <dbReference type="Proteomes" id="UP000821837"/>
    </source>
</evidence>
<keyword evidence="5 8" id="KW-1133">Transmembrane helix</keyword>
<accession>A0A9D4PVZ4</accession>
<dbReference type="EMBL" id="JABSTV010001250">
    <property type="protein sequence ID" value="KAH7956820.1"/>
    <property type="molecule type" value="Genomic_DNA"/>
</dbReference>
<dbReference type="CDD" id="cd03263">
    <property type="entry name" value="ABC_subfamily_A"/>
    <property type="match status" value="2"/>
</dbReference>
<dbReference type="PANTHER" id="PTHR19229:SF250">
    <property type="entry name" value="ABC TRANSPORTER DOMAIN-CONTAINING PROTEIN-RELATED"/>
    <property type="match status" value="1"/>
</dbReference>
<feature type="region of interest" description="Disordered" evidence="7">
    <location>
        <begin position="1619"/>
        <end position="1672"/>
    </location>
</feature>
<reference evidence="10" key="2">
    <citation type="submission" date="2021-09" db="EMBL/GenBank/DDBJ databases">
        <authorList>
            <person name="Jia N."/>
            <person name="Wang J."/>
            <person name="Shi W."/>
            <person name="Du L."/>
            <person name="Sun Y."/>
            <person name="Zhan W."/>
            <person name="Jiang J."/>
            <person name="Wang Q."/>
            <person name="Zhang B."/>
            <person name="Ji P."/>
            <person name="Sakyi L.B."/>
            <person name="Cui X."/>
            <person name="Yuan T."/>
            <person name="Jiang B."/>
            <person name="Yang W."/>
            <person name="Lam T.T.-Y."/>
            <person name="Chang Q."/>
            <person name="Ding S."/>
            <person name="Wang X."/>
            <person name="Zhu J."/>
            <person name="Ruan X."/>
            <person name="Zhao L."/>
            <person name="Wei J."/>
            <person name="Que T."/>
            <person name="Du C."/>
            <person name="Cheng J."/>
            <person name="Dai P."/>
            <person name="Han X."/>
            <person name="Huang E."/>
            <person name="Gao Y."/>
            <person name="Liu J."/>
            <person name="Shao H."/>
            <person name="Ye R."/>
            <person name="Li L."/>
            <person name="Wei W."/>
            <person name="Wang X."/>
            <person name="Wang C."/>
            <person name="Huo Q."/>
            <person name="Li W."/>
            <person name="Guo W."/>
            <person name="Chen H."/>
            <person name="Chen S."/>
            <person name="Zhou L."/>
            <person name="Zhou L."/>
            <person name="Ni X."/>
            <person name="Tian J."/>
            <person name="Zhou Y."/>
            <person name="Sheng Y."/>
            <person name="Liu T."/>
            <person name="Pan Y."/>
            <person name="Xia L."/>
            <person name="Li J."/>
            <person name="Zhao F."/>
            <person name="Cao W."/>
        </authorList>
    </citation>
    <scope>NUCLEOTIDE SEQUENCE</scope>
    <source>
        <strain evidence="10">Rsan-2018</strain>
        <tissue evidence="10">Larvae</tissue>
    </source>
</reference>
<dbReference type="InterPro" id="IPR003593">
    <property type="entry name" value="AAA+_ATPase"/>
</dbReference>
<dbReference type="InterPro" id="IPR013525">
    <property type="entry name" value="ABC2_TM"/>
</dbReference>
<dbReference type="InterPro" id="IPR026082">
    <property type="entry name" value="ABCA"/>
</dbReference>
<name>A0A9D4PVZ4_RHISA</name>
<evidence type="ECO:0000259" key="9">
    <source>
        <dbReference type="PROSITE" id="PS50893"/>
    </source>
</evidence>
<gene>
    <name evidence="10" type="ORF">HPB52_012818</name>
</gene>
<evidence type="ECO:0000256" key="7">
    <source>
        <dbReference type="SAM" id="MobiDB-lite"/>
    </source>
</evidence>
<dbReference type="SUPFAM" id="SSF52540">
    <property type="entry name" value="P-loop containing nucleoside triphosphate hydrolases"/>
    <property type="match status" value="2"/>
</dbReference>
<dbReference type="GO" id="GO:0016887">
    <property type="term" value="F:ATP hydrolysis activity"/>
    <property type="evidence" value="ECO:0007669"/>
    <property type="project" value="InterPro"/>
</dbReference>
<dbReference type="FunFam" id="3.40.50.300:FF:002470">
    <property type="entry name" value="ABC transporter, putative"/>
    <property type="match status" value="1"/>
</dbReference>
<dbReference type="VEuPathDB" id="VectorBase:RSAN_048666"/>
<feature type="transmembrane region" description="Helical" evidence="8">
    <location>
        <begin position="284"/>
        <end position="309"/>
    </location>
</feature>
<feature type="transmembrane region" description="Helical" evidence="8">
    <location>
        <begin position="254"/>
        <end position="272"/>
    </location>
</feature>
<comment type="subcellular location">
    <subcellularLocation>
        <location evidence="1">Membrane</location>
        <topology evidence="1">Multi-pass membrane protein</topology>
    </subcellularLocation>
</comment>
<dbReference type="PANTHER" id="PTHR19229">
    <property type="entry name" value="ATP-BINDING CASSETTE TRANSPORTER SUBFAMILY A ABCA"/>
    <property type="match status" value="1"/>
</dbReference>
<dbReference type="InterPro" id="IPR003439">
    <property type="entry name" value="ABC_transporter-like_ATP-bd"/>
</dbReference>
<dbReference type="GO" id="GO:0016020">
    <property type="term" value="C:membrane"/>
    <property type="evidence" value="ECO:0007669"/>
    <property type="project" value="UniProtKB-SubCell"/>
</dbReference>
<sequence length="1672" mass="184170">MSSCYNVWLLIWRRLFVQTVKRHYLALAFELAFVLGTFMFILHSDRVDLAAVKTLNRSYLVFNSSSTGYKSNWEPANFTVVYGPSNDYRDELIAAAIQKKKSSSPPGWSKTTATVVKVQDAASVVTKCRETITNRRALPNSTYIAALKSTLCVQFNTADDAAKSISYDLVVPLPSDASFPSGIVPDFHEVLTDASFGYSSHEVDTITEVMYSWQALIDHSHMNLQGTLANAPKLYVGALPGDLPVADITGYRNGFFFALSIGFCLPLVGRIRDVTAEIAVGLKFWLGHFLSALPLTLVDAVIATSVVFLHQAKYRPSAPVDTYRKDGSELPTTPVPSLLPKEHSRQYLRVYPDNPTNTTYLENADPSLVFASFSLFTVLHTLLAFLIACVFPFGRWAMVIGVAVYFLFAACDGDKFSFIFMHSLYVYLSESRTEKLRRAMYPNVAFGTIMKIIGIFDDFEKSAGWDIAGKHALNMDNVTIQEMWLIMGASACVFVFMIGYLSNVLPWATANPQRLFFPLMRSYWAPRELTYTEMLPPIPKMDRFQRRPAIGIVINCKEVVKTFGNVVALNNVSMTIHKFQMTVLLGHNGAGKTTLMNIFTGLLQPDSGKVTVYGFRPNEKEARRAIGFCPQLKGMNSRKIQANVAMLLKTVDLTDKVDALPSQLSGGMKRRLSMAIALVAKPQLLILDEPTVGLDPDTQRVVWKILRDLRGSTTVLLSTNDMEEAEALADRIIVMYSGTLVCWGTPMFLKDACGVGFKIRITKVPNAFSSKEVLSTILKTAPKTTLDDDNDNETVYALHTMGRGGFVGMFRELESGSKSMGIKDIGVSVATMKEAYINRTPIQRFRALVQKRLTVLWRSPFLFITGWILPVFVAYVGLGIIKQSSLDVLAAYQHIDLDAGTYVDADRGSSLKTFMETNKATNTSLGYKVLLESESVPFDVLTDAKGTLMAMYDENFIEYAKAYAFGTIFNGTAIELWSNPTGLVAQGVLRNLIDTVLLRQHTGEASSRIRTGISLYRLTDEELYSEGTQRDPLFGMRELMIYTWAYWGFMGSVCFGLIVASFVVLPSLEVVSEARELQLMTGVSGFLYLFAHFVFDLAFYAVPMTIIFVGYSTISELPSDTQSPGVIGGYLMAAFNSGGDFMRLPFVFFPPFAVSATTVRAVNLKYEVAMCDYLRSKKQLKLKHFQFCNHTRYLGETIKHCCDILAKKTSEAWTEPVALSFSPYGILRDVLVMLVMGILLFAYLLYRASGWSQHGREQSTPPASTTNSPEDSDVAAERAAVANICGQQRFGDGSNALVVQELRKVFGNVHAVSGLSFTLKPAECFGLLGVNGAGKTTTFRMLAGLLRLTYGDAYMKDSVLTRDGRKWQSRLGYCPQVGALLEKLNADETLRLFGRLRGVPEDKLSAVVDNMINTVDLRDHAARMCSYYSVGNRRKLSIAVAMIGFPDVVLLDEPYAGVDVLGLQHIHGELGRIRSTAHVTMMLTSHSMDECEQACDRLCIMVDGALVCLGTPQHIKDKFAKGYKLQFIRYDGASVGPQKLTQSIVDTFPGVTLVDVQWKCIECRTKDKLPLSELFRKIAVLDRHYDLEHVFVSDNTLEQIFIAFARQAQLEKLEKASGDAAPAAAGSTKPTSPPSGGAPAAPAAPPSGGAPATPGASSAAASSATASAAGAS</sequence>
<dbReference type="Proteomes" id="UP000821837">
    <property type="component" value="Unassembled WGS sequence"/>
</dbReference>
<dbReference type="GO" id="GO:0005319">
    <property type="term" value="F:lipid transporter activity"/>
    <property type="evidence" value="ECO:0007669"/>
    <property type="project" value="TreeGrafter"/>
</dbReference>
<keyword evidence="3" id="KW-0547">Nucleotide-binding</keyword>